<dbReference type="PANTHER" id="PTHR10366:SF812">
    <property type="entry name" value="VPS9 DOMAIN-CONTAINING PROTEIN"/>
    <property type="match status" value="1"/>
</dbReference>
<evidence type="ECO:0000313" key="4">
    <source>
        <dbReference type="Proteomes" id="UP000758603"/>
    </source>
</evidence>
<dbReference type="RefSeq" id="XP_045955680.1">
    <property type="nucleotide sequence ID" value="XM_046103609.1"/>
</dbReference>
<evidence type="ECO:0000256" key="2">
    <source>
        <dbReference type="ARBA" id="ARBA00023445"/>
    </source>
</evidence>
<comment type="caution">
    <text evidence="3">The sequence shown here is derived from an EMBL/GenBank/DDBJ whole genome shotgun (WGS) entry which is preliminary data.</text>
</comment>
<sequence>MPGKGFDVRADYVEPAIRGTTAVLEATESLKTIKKVISMASVLSLMPLGSLAAPDLSVTDNTGEAIPVSLDEPFPKDLLGHGLKYQASKILAHQVYRDWTQQYKPDFSTIPIHSTFVLGPSLIQEAAEEISGINAMFWTSLTSVQPLFPPACVNVRDVASAIDLVLKTDVQSGTEMILSGPIFTWHDVMDFVKILYPNFDIKLTSPSNQKLFADEKRAEQELAIKWRSMEELINSVMDQ</sequence>
<gene>
    <name evidence="3" type="ORF">BKA67DRAFT_576970</name>
</gene>
<dbReference type="Gene3D" id="3.40.50.720">
    <property type="entry name" value="NAD(P)-binding Rossmann-like Domain"/>
    <property type="match status" value="1"/>
</dbReference>
<keyword evidence="4" id="KW-1185">Reference proteome</keyword>
<dbReference type="OrthoDB" id="2735536at2759"/>
<dbReference type="Proteomes" id="UP000758603">
    <property type="component" value="Unassembled WGS sequence"/>
</dbReference>
<evidence type="ECO:0000313" key="3">
    <source>
        <dbReference type="EMBL" id="KAH6649173.1"/>
    </source>
</evidence>
<protein>
    <submittedName>
        <fullName evidence="3">Uncharacterized protein</fullName>
    </submittedName>
</protein>
<proteinExistence type="inferred from homology"/>
<keyword evidence="1" id="KW-0560">Oxidoreductase</keyword>
<dbReference type="GO" id="GO:0016616">
    <property type="term" value="F:oxidoreductase activity, acting on the CH-OH group of donors, NAD or NADP as acceptor"/>
    <property type="evidence" value="ECO:0007669"/>
    <property type="project" value="TreeGrafter"/>
</dbReference>
<dbReference type="InterPro" id="IPR050425">
    <property type="entry name" value="NAD(P)_dehydrat-like"/>
</dbReference>
<dbReference type="GeneID" id="70132501"/>
<evidence type="ECO:0000256" key="1">
    <source>
        <dbReference type="ARBA" id="ARBA00023002"/>
    </source>
</evidence>
<organism evidence="3 4">
    <name type="scientific">Truncatella angustata</name>
    <dbReference type="NCBI Taxonomy" id="152316"/>
    <lineage>
        <taxon>Eukaryota</taxon>
        <taxon>Fungi</taxon>
        <taxon>Dikarya</taxon>
        <taxon>Ascomycota</taxon>
        <taxon>Pezizomycotina</taxon>
        <taxon>Sordariomycetes</taxon>
        <taxon>Xylariomycetidae</taxon>
        <taxon>Amphisphaeriales</taxon>
        <taxon>Sporocadaceae</taxon>
        <taxon>Truncatella</taxon>
    </lineage>
</organism>
<reference evidence="3" key="1">
    <citation type="journal article" date="2021" name="Nat. Commun.">
        <title>Genetic determinants of endophytism in the Arabidopsis root mycobiome.</title>
        <authorList>
            <person name="Mesny F."/>
            <person name="Miyauchi S."/>
            <person name="Thiergart T."/>
            <person name="Pickel B."/>
            <person name="Atanasova L."/>
            <person name="Karlsson M."/>
            <person name="Huettel B."/>
            <person name="Barry K.W."/>
            <person name="Haridas S."/>
            <person name="Chen C."/>
            <person name="Bauer D."/>
            <person name="Andreopoulos W."/>
            <person name="Pangilinan J."/>
            <person name="LaButti K."/>
            <person name="Riley R."/>
            <person name="Lipzen A."/>
            <person name="Clum A."/>
            <person name="Drula E."/>
            <person name="Henrissat B."/>
            <person name="Kohler A."/>
            <person name="Grigoriev I.V."/>
            <person name="Martin F.M."/>
            <person name="Hacquard S."/>
        </authorList>
    </citation>
    <scope>NUCLEOTIDE SEQUENCE</scope>
    <source>
        <strain evidence="3">MPI-SDFR-AT-0073</strain>
    </source>
</reference>
<dbReference type="InterPro" id="IPR036291">
    <property type="entry name" value="NAD(P)-bd_dom_sf"/>
</dbReference>
<comment type="similarity">
    <text evidence="2">Belongs to the NAD(P)-dependent epimerase/dehydratase family. Dihydroflavonol-4-reductase subfamily.</text>
</comment>
<dbReference type="PANTHER" id="PTHR10366">
    <property type="entry name" value="NAD DEPENDENT EPIMERASE/DEHYDRATASE"/>
    <property type="match status" value="1"/>
</dbReference>
<dbReference type="EMBL" id="JAGPXC010000007">
    <property type="protein sequence ID" value="KAH6649173.1"/>
    <property type="molecule type" value="Genomic_DNA"/>
</dbReference>
<name>A0A9P8UG34_9PEZI</name>
<accession>A0A9P8UG34</accession>
<dbReference type="SUPFAM" id="SSF51735">
    <property type="entry name" value="NAD(P)-binding Rossmann-fold domains"/>
    <property type="match status" value="1"/>
</dbReference>
<dbReference type="AlphaFoldDB" id="A0A9P8UG34"/>